<reference evidence="2 4" key="2">
    <citation type="submission" date="2018-11" db="EMBL/GenBank/DDBJ databases">
        <authorList>
            <consortium name="Pathogen Informatics"/>
        </authorList>
    </citation>
    <scope>NUCLEOTIDE SEQUENCE [LARGE SCALE GENOMIC DNA]</scope>
</reference>
<dbReference type="OrthoDB" id="5846414at2759"/>
<keyword evidence="4" id="KW-1185">Reference proteome</keyword>
<accession>A0A0N4U767</accession>
<organism evidence="3 5">
    <name type="scientific">Dracunculus medinensis</name>
    <name type="common">Guinea worm</name>
    <dbReference type="NCBI Taxonomy" id="318479"/>
    <lineage>
        <taxon>Eukaryota</taxon>
        <taxon>Metazoa</taxon>
        <taxon>Ecdysozoa</taxon>
        <taxon>Nematoda</taxon>
        <taxon>Chromadorea</taxon>
        <taxon>Rhabditida</taxon>
        <taxon>Spirurina</taxon>
        <taxon>Dracunculoidea</taxon>
        <taxon>Dracunculidae</taxon>
        <taxon>Dracunculus</taxon>
    </lineage>
</organism>
<name>A0A0N4U767_DRAME</name>
<dbReference type="Proteomes" id="UP000038040">
    <property type="component" value="Unplaced"/>
</dbReference>
<evidence type="ECO:0000313" key="4">
    <source>
        <dbReference type="Proteomes" id="UP000274756"/>
    </source>
</evidence>
<feature type="compositionally biased region" description="Acidic residues" evidence="1">
    <location>
        <begin position="223"/>
        <end position="236"/>
    </location>
</feature>
<evidence type="ECO:0000256" key="1">
    <source>
        <dbReference type="SAM" id="MobiDB-lite"/>
    </source>
</evidence>
<sequence length="316" mass="36113">MNSEQSCSSTNLQCAAINRNSELRMKKLKRRNAKIVCLIQIYKKIRHLILELESREIEFGENYNEEEEERQARRLQKLTRRQLAIYRYLVKHEIIVDDDLNIIHVTMDDVRKYMQAVQEKIGSVFPSDPLQFDQTVENITCEVNKEIKKFMEDKFKHNLDEWLLIGSESTKTVEADISPISFSAVPTWDAARIKLHEACSRGDLKLEDTTVDEDDTKMPPTADEIDNGEEDDEESINGEDSDILFLQQAIKENASDQESLADEENGSGTDCCIVYERILNAANKNDGDSIGYCEPTSAVDDDDDNDDDDDSDVISI</sequence>
<dbReference type="AlphaFoldDB" id="A0A0N4U767"/>
<gene>
    <name evidence="2" type="ORF">DME_LOCUS44</name>
</gene>
<feature type="compositionally biased region" description="Acidic residues" evidence="1">
    <location>
        <begin position="299"/>
        <end position="316"/>
    </location>
</feature>
<dbReference type="EMBL" id="UYYG01000001">
    <property type="protein sequence ID" value="VDN50071.1"/>
    <property type="molecule type" value="Genomic_DNA"/>
</dbReference>
<feature type="region of interest" description="Disordered" evidence="1">
    <location>
        <begin position="284"/>
        <end position="316"/>
    </location>
</feature>
<feature type="region of interest" description="Disordered" evidence="1">
    <location>
        <begin position="206"/>
        <end position="236"/>
    </location>
</feature>
<evidence type="ECO:0000313" key="2">
    <source>
        <dbReference type="EMBL" id="VDN50071.1"/>
    </source>
</evidence>
<proteinExistence type="predicted"/>
<evidence type="ECO:0000313" key="5">
    <source>
        <dbReference type="WBParaSite" id="DME_0000281501-mRNA-1"/>
    </source>
</evidence>
<dbReference type="Proteomes" id="UP000274756">
    <property type="component" value="Unassembled WGS sequence"/>
</dbReference>
<reference evidence="5" key="1">
    <citation type="submission" date="2017-02" db="UniProtKB">
        <authorList>
            <consortium name="WormBaseParasite"/>
        </authorList>
    </citation>
    <scope>IDENTIFICATION</scope>
</reference>
<evidence type="ECO:0000313" key="3">
    <source>
        <dbReference type="Proteomes" id="UP000038040"/>
    </source>
</evidence>
<dbReference type="WBParaSite" id="DME_0000281501-mRNA-1">
    <property type="protein sequence ID" value="DME_0000281501-mRNA-1"/>
    <property type="gene ID" value="DME_0000281501"/>
</dbReference>
<protein>
    <submittedName>
        <fullName evidence="5">EB1 C-terminal domain-containing protein</fullName>
    </submittedName>
</protein>